<gene>
    <name evidence="8" type="ORF">TrCOL_g4869</name>
</gene>
<evidence type="ECO:0000256" key="7">
    <source>
        <dbReference type="RuleBase" id="RU365066"/>
    </source>
</evidence>
<dbReference type="PANTHER" id="PTHR13148:SF0">
    <property type="entry name" value="POST-GPI ATTACHMENT TO PROTEINS FACTOR 3"/>
    <property type="match status" value="1"/>
</dbReference>
<keyword evidence="6 7" id="KW-0472">Membrane</keyword>
<evidence type="ECO:0000256" key="3">
    <source>
        <dbReference type="ARBA" id="ARBA00022692"/>
    </source>
</evidence>
<evidence type="ECO:0000313" key="9">
    <source>
        <dbReference type="Proteomes" id="UP001165065"/>
    </source>
</evidence>
<comment type="caution">
    <text evidence="7">Lacks conserved residue(s) required for the propagation of feature annotation.</text>
</comment>
<sequence length="257" mass="29651">MHSYTLRRKSLLGSSVKFFGKWPFIRILGLEEFLSSLGSIFNLFPHLYHLLYKRSDYAGNVVMRLPLIIYSSIASVSWVASAAFHGRETLVTERSDYFLATLQVLYTTWLAGYRIWGPPSGGENNNKAWWTSWFSGALSVLGFVVYVAYMVKVKFDYGLHMRLNATLVILHFLSWFHWAFLGAGRTRSYKWRAVAFVVLINLAAVCEVWDFPPVWGIMDAHSAWHLMTAPMIPIWYGFWIEDCKWEGRKIGKRIEGG</sequence>
<accession>A0A9W7GND1</accession>
<dbReference type="GO" id="GO:0005789">
    <property type="term" value="C:endoplasmic reticulum membrane"/>
    <property type="evidence" value="ECO:0007669"/>
    <property type="project" value="TreeGrafter"/>
</dbReference>
<evidence type="ECO:0000256" key="5">
    <source>
        <dbReference type="ARBA" id="ARBA00022989"/>
    </source>
</evidence>
<keyword evidence="4" id="KW-0732">Signal</keyword>
<keyword evidence="9" id="KW-1185">Reference proteome</keyword>
<proteinExistence type="inferred from homology"/>
<feature type="transmembrane region" description="Helical" evidence="7">
    <location>
        <begin position="128"/>
        <end position="149"/>
    </location>
</feature>
<evidence type="ECO:0000256" key="1">
    <source>
        <dbReference type="ARBA" id="ARBA00004127"/>
    </source>
</evidence>
<keyword evidence="5 7" id="KW-1133">Transmembrane helix</keyword>
<evidence type="ECO:0000256" key="2">
    <source>
        <dbReference type="ARBA" id="ARBA00022502"/>
    </source>
</evidence>
<protein>
    <recommendedName>
        <fullName evidence="7">Post-GPI attachment to proteins factor 3</fullName>
    </recommendedName>
</protein>
<keyword evidence="2 7" id="KW-0337">GPI-anchor biosynthesis</keyword>
<dbReference type="Pfam" id="PF04080">
    <property type="entry name" value="Per1"/>
    <property type="match status" value="1"/>
</dbReference>
<evidence type="ECO:0000256" key="4">
    <source>
        <dbReference type="ARBA" id="ARBA00022729"/>
    </source>
</evidence>
<comment type="caution">
    <text evidence="8">The sequence shown here is derived from an EMBL/GenBank/DDBJ whole genome shotgun (WGS) entry which is preliminary data.</text>
</comment>
<feature type="transmembrane region" description="Helical" evidence="7">
    <location>
        <begin position="223"/>
        <end position="240"/>
    </location>
</feature>
<dbReference type="GO" id="GO:0016788">
    <property type="term" value="F:hydrolase activity, acting on ester bonds"/>
    <property type="evidence" value="ECO:0007669"/>
    <property type="project" value="TreeGrafter"/>
</dbReference>
<dbReference type="AlphaFoldDB" id="A0A9W7GND1"/>
<dbReference type="PANTHER" id="PTHR13148">
    <property type="entry name" value="PER1-RELATED"/>
    <property type="match status" value="1"/>
</dbReference>
<dbReference type="GO" id="GO:0000139">
    <property type="term" value="C:Golgi membrane"/>
    <property type="evidence" value="ECO:0007669"/>
    <property type="project" value="UniProtKB-SubCell"/>
</dbReference>
<dbReference type="GO" id="GO:0006506">
    <property type="term" value="P:GPI anchor biosynthetic process"/>
    <property type="evidence" value="ECO:0007669"/>
    <property type="project" value="UniProtKB-KW"/>
</dbReference>
<dbReference type="EMBL" id="BRYA01000365">
    <property type="protein sequence ID" value="GMI47931.1"/>
    <property type="molecule type" value="Genomic_DNA"/>
</dbReference>
<evidence type="ECO:0000313" key="8">
    <source>
        <dbReference type="EMBL" id="GMI47931.1"/>
    </source>
</evidence>
<feature type="transmembrane region" description="Helical" evidence="7">
    <location>
        <begin position="97"/>
        <end position="116"/>
    </location>
</feature>
<keyword evidence="7" id="KW-0333">Golgi apparatus</keyword>
<feature type="transmembrane region" description="Helical" evidence="7">
    <location>
        <begin position="161"/>
        <end position="181"/>
    </location>
</feature>
<evidence type="ECO:0000256" key="6">
    <source>
        <dbReference type="ARBA" id="ARBA00023136"/>
    </source>
</evidence>
<name>A0A9W7GND1_9STRA</name>
<organism evidence="8 9">
    <name type="scientific">Triparma columacea</name>
    <dbReference type="NCBI Taxonomy" id="722753"/>
    <lineage>
        <taxon>Eukaryota</taxon>
        <taxon>Sar</taxon>
        <taxon>Stramenopiles</taxon>
        <taxon>Ochrophyta</taxon>
        <taxon>Bolidophyceae</taxon>
        <taxon>Parmales</taxon>
        <taxon>Triparmaceae</taxon>
        <taxon>Triparma</taxon>
    </lineage>
</organism>
<dbReference type="Proteomes" id="UP001165065">
    <property type="component" value="Unassembled WGS sequence"/>
</dbReference>
<dbReference type="OrthoDB" id="419770at2759"/>
<feature type="transmembrane region" description="Helical" evidence="7">
    <location>
        <begin position="193"/>
        <end position="211"/>
    </location>
</feature>
<keyword evidence="3 7" id="KW-0812">Transmembrane</keyword>
<dbReference type="InterPro" id="IPR007217">
    <property type="entry name" value="Per1-like"/>
</dbReference>
<feature type="transmembrane region" description="Helical" evidence="7">
    <location>
        <begin position="65"/>
        <end position="85"/>
    </location>
</feature>
<comment type="subcellular location">
    <subcellularLocation>
        <location evidence="1">Endomembrane system</location>
        <topology evidence="1">Multi-pass membrane protein</topology>
    </subcellularLocation>
    <subcellularLocation>
        <location evidence="7">Golgi apparatus membrane</location>
        <topology evidence="7">Multi-pass membrane protein</topology>
    </subcellularLocation>
</comment>
<reference evidence="9" key="1">
    <citation type="journal article" date="2023" name="Commun. Biol.">
        <title>Genome analysis of Parmales, the sister group of diatoms, reveals the evolutionary specialization of diatoms from phago-mixotrophs to photoautotrophs.</title>
        <authorList>
            <person name="Ban H."/>
            <person name="Sato S."/>
            <person name="Yoshikawa S."/>
            <person name="Yamada K."/>
            <person name="Nakamura Y."/>
            <person name="Ichinomiya M."/>
            <person name="Sato N."/>
            <person name="Blanc-Mathieu R."/>
            <person name="Endo H."/>
            <person name="Kuwata A."/>
            <person name="Ogata H."/>
        </authorList>
    </citation>
    <scope>NUCLEOTIDE SEQUENCE [LARGE SCALE GENOMIC DNA]</scope>
</reference>
<comment type="function">
    <text evidence="7">Involved in the lipid remodeling steps of GPI-anchor maturation.</text>
</comment>
<comment type="similarity">
    <text evidence="7">Belongs to the PGAP3 family.</text>
</comment>